<dbReference type="Gene3D" id="1.25.40.180">
    <property type="match status" value="1"/>
</dbReference>
<protein>
    <submittedName>
        <fullName evidence="7">Eukaryotic translation initiation factor 4 gamma like protein</fullName>
    </submittedName>
</protein>
<evidence type="ECO:0000256" key="3">
    <source>
        <dbReference type="ARBA" id="ARBA00022917"/>
    </source>
</evidence>
<gene>
    <name evidence="7" type="primary">EIF4G</name>
    <name evidence="7" type="ORF">TCON_1996</name>
</gene>
<dbReference type="Pfam" id="PF02854">
    <property type="entry name" value="MIF4G"/>
    <property type="match status" value="1"/>
</dbReference>
<feature type="coiled-coil region" evidence="4">
    <location>
        <begin position="132"/>
        <end position="214"/>
    </location>
</feature>
<keyword evidence="4" id="KW-0175">Coiled coil</keyword>
<dbReference type="InterPro" id="IPR016024">
    <property type="entry name" value="ARM-type_fold"/>
</dbReference>
<dbReference type="EMBL" id="SBIQ01000180">
    <property type="protein sequence ID" value="KAF7682788.1"/>
    <property type="molecule type" value="Genomic_DNA"/>
</dbReference>
<organism evidence="7 8">
    <name type="scientific">Astathelohania contejeani</name>
    <dbReference type="NCBI Taxonomy" id="164912"/>
    <lineage>
        <taxon>Eukaryota</taxon>
        <taxon>Fungi</taxon>
        <taxon>Fungi incertae sedis</taxon>
        <taxon>Microsporidia</taxon>
        <taxon>Astathelohaniidae</taxon>
        <taxon>Astathelohania</taxon>
    </lineage>
</organism>
<accession>A0ABQ7HX81</accession>
<dbReference type="InterPro" id="IPR003890">
    <property type="entry name" value="MIF4G-like_typ-3"/>
</dbReference>
<dbReference type="PANTHER" id="PTHR23253">
    <property type="entry name" value="EUKARYOTIC TRANSLATION INITIATION FACTOR 4 GAMMA"/>
    <property type="match status" value="1"/>
</dbReference>
<dbReference type="PANTHER" id="PTHR23253:SF9">
    <property type="entry name" value="EUKARYOTIC TRANSLATION INITIATION FACTOR 4 GAMMA 2"/>
    <property type="match status" value="1"/>
</dbReference>
<evidence type="ECO:0000313" key="7">
    <source>
        <dbReference type="EMBL" id="KAF7682788.1"/>
    </source>
</evidence>
<dbReference type="SUPFAM" id="SSF48371">
    <property type="entry name" value="ARM repeat"/>
    <property type="match status" value="1"/>
</dbReference>
<comment type="similarity">
    <text evidence="1">Belongs to the eukaryotic initiation factor 4G family.</text>
</comment>
<dbReference type="GO" id="GO:0003743">
    <property type="term" value="F:translation initiation factor activity"/>
    <property type="evidence" value="ECO:0007669"/>
    <property type="project" value="UniProtKB-KW"/>
</dbReference>
<proteinExistence type="inferred from homology"/>
<keyword evidence="3" id="KW-0648">Protein biosynthesis</keyword>
<keyword evidence="8" id="KW-1185">Reference proteome</keyword>
<keyword evidence="2 7" id="KW-0396">Initiation factor</keyword>
<evidence type="ECO:0000256" key="5">
    <source>
        <dbReference type="SAM" id="MobiDB-lite"/>
    </source>
</evidence>
<dbReference type="Proteomes" id="UP001516464">
    <property type="component" value="Unassembled WGS sequence"/>
</dbReference>
<evidence type="ECO:0000256" key="2">
    <source>
        <dbReference type="ARBA" id="ARBA00022540"/>
    </source>
</evidence>
<evidence type="ECO:0000259" key="6">
    <source>
        <dbReference type="Pfam" id="PF02854"/>
    </source>
</evidence>
<name>A0ABQ7HX81_9MICR</name>
<feature type="region of interest" description="Disordered" evidence="5">
    <location>
        <begin position="73"/>
        <end position="93"/>
    </location>
</feature>
<evidence type="ECO:0000256" key="4">
    <source>
        <dbReference type="SAM" id="Coils"/>
    </source>
</evidence>
<feature type="domain" description="MIF4G" evidence="6">
    <location>
        <begin position="306"/>
        <end position="526"/>
    </location>
</feature>
<reference evidence="7 8" key="1">
    <citation type="submission" date="2019-01" db="EMBL/GenBank/DDBJ databases">
        <title>Genomes sequencing and comparative genomics of infectious freshwater microsporidia, Cucumispora dikerogammari and Thelohania contejeani.</title>
        <authorList>
            <person name="Cormier A."/>
            <person name="Giraud I."/>
            <person name="Wattier R."/>
            <person name="Teixeira M."/>
            <person name="Grandjean F."/>
            <person name="Rigaud T."/>
            <person name="Cordaux R."/>
        </authorList>
    </citation>
    <scope>NUCLEOTIDE SEQUENCE [LARGE SCALE GENOMIC DNA]</scope>
    <source>
        <strain evidence="7">T1</strain>
        <tissue evidence="7">Spores</tissue>
    </source>
</reference>
<evidence type="ECO:0000256" key="1">
    <source>
        <dbReference type="ARBA" id="ARBA00005775"/>
    </source>
</evidence>
<comment type="caution">
    <text evidence="7">The sequence shown here is derived from an EMBL/GenBank/DDBJ whole genome shotgun (WGS) entry which is preliminary data.</text>
</comment>
<evidence type="ECO:0000313" key="8">
    <source>
        <dbReference type="Proteomes" id="UP001516464"/>
    </source>
</evidence>
<sequence length="753" mass="87652">MLIKKIIHRPKGYIAIITANDGQGHHSQMERTHSAPPVVDPLPVTLPEPEERGLQLVDANGQVISKEMLENFVDSSEEEEMESTESKSDSDTTSRLIFIEAPATKEARIKAESKELTIKDENGNKVSEETIRREIMEKLEREREEMRASVEREVREKIEKEIREKMEKEMKEKAEKERLEKERIEEEIRNEMREKLEKEMREKMEKEIKEKEEKSDPISGNGDFYVFRPKSSTVINTGKLVCSVKPTNTSEKKIRYTYSLEEIKSIKERKKIFMNLDKYIFPKRGRGKVSKPIPKKELDALSMFRLSMNQINDDNADKIISRIQKLNVKDVKQMEGISQFLFQKAISEPNFLQVYLVVICELKDKFRYSGEPVNEKSFFFKNLLKQCQDTFATREKWLFSNDENLNEMNYEDRMAFEATIEDREFKKTEIRDKLIGTIKFVGGLFDTNLLSVTSIDKIVHVLMRDLTVYEEVELLCHAAFAFGAKLMRSEKGRTTLGNICSKLESVKLNFDKRLRFIIEDVLETRDKKWKFIKLENAKEKPRRKPDAVLSNRFANLTIVDQTTPKKAVDPSYIKNIISDLKKSTPEIRKNLIETIDKDLSSGSVEKKYFLENFLTLGLEVRDNYRVIAEFTAGIAKMADLRKDEINSALSMVDSVLVDMCFDTPFSKNNFIVLILTLRGESLINAETYSKYKSKWDATEFNSEIDKLIPYWCQDTNKAVCVERCLSLDEIRSMLDRIGDNKLPSEFINKFKKE</sequence>